<keyword evidence="4 5" id="KW-0067">ATP-binding</keyword>
<proteinExistence type="predicted"/>
<feature type="transmembrane region" description="Helical" evidence="7">
    <location>
        <begin position="532"/>
        <end position="551"/>
    </location>
</feature>
<dbReference type="GO" id="GO:0005524">
    <property type="term" value="F:ATP binding"/>
    <property type="evidence" value="ECO:0007669"/>
    <property type="project" value="UniProtKB-UniRule"/>
</dbReference>
<feature type="binding site" evidence="5">
    <location>
        <position position="144"/>
    </location>
    <ligand>
        <name>ATP</name>
        <dbReference type="ChEBI" id="CHEBI:30616"/>
    </ligand>
</feature>
<dbReference type="InterPro" id="IPR008271">
    <property type="entry name" value="Ser/Thr_kinase_AS"/>
</dbReference>
<keyword evidence="10" id="KW-1185">Reference proteome</keyword>
<evidence type="ECO:0000256" key="2">
    <source>
        <dbReference type="ARBA" id="ARBA00022741"/>
    </source>
</evidence>
<dbReference type="PANTHER" id="PTHR43289">
    <property type="entry name" value="MITOGEN-ACTIVATED PROTEIN KINASE KINASE KINASE 20-RELATED"/>
    <property type="match status" value="1"/>
</dbReference>
<evidence type="ECO:0000256" key="1">
    <source>
        <dbReference type="ARBA" id="ARBA00022679"/>
    </source>
</evidence>
<dbReference type="PROSITE" id="PS00107">
    <property type="entry name" value="PROTEIN_KINASE_ATP"/>
    <property type="match status" value="1"/>
</dbReference>
<feature type="domain" description="Protein kinase" evidence="8">
    <location>
        <begin position="115"/>
        <end position="392"/>
    </location>
</feature>
<keyword evidence="7" id="KW-1133">Transmembrane helix</keyword>
<dbReference type="RefSeq" id="WP_197443824.1">
    <property type="nucleotide sequence ID" value="NZ_CP036275.1"/>
</dbReference>
<dbReference type="Pfam" id="PF00069">
    <property type="entry name" value="Pkinase"/>
    <property type="match status" value="1"/>
</dbReference>
<dbReference type="AlphaFoldDB" id="A0A517ZEC6"/>
<dbReference type="EC" id="2.7.11.1" evidence="9"/>
<keyword evidence="7" id="KW-0812">Transmembrane</keyword>
<dbReference type="PROSITE" id="PS00108">
    <property type="entry name" value="PROTEIN_KINASE_ST"/>
    <property type="match status" value="1"/>
</dbReference>
<keyword evidence="2 5" id="KW-0547">Nucleotide-binding</keyword>
<dbReference type="Proteomes" id="UP000320496">
    <property type="component" value="Chromosome"/>
</dbReference>
<dbReference type="PANTHER" id="PTHR43289:SF6">
    <property type="entry name" value="SERINE_THREONINE-PROTEIN KINASE NEKL-3"/>
    <property type="match status" value="1"/>
</dbReference>
<evidence type="ECO:0000256" key="4">
    <source>
        <dbReference type="ARBA" id="ARBA00022840"/>
    </source>
</evidence>
<dbReference type="InterPro" id="IPR000719">
    <property type="entry name" value="Prot_kinase_dom"/>
</dbReference>
<dbReference type="InterPro" id="IPR017441">
    <property type="entry name" value="Protein_kinase_ATP_BS"/>
</dbReference>
<feature type="transmembrane region" description="Helical" evidence="7">
    <location>
        <begin position="424"/>
        <end position="444"/>
    </location>
</feature>
<keyword evidence="7" id="KW-0472">Membrane</keyword>
<feature type="transmembrane region" description="Helical" evidence="7">
    <location>
        <begin position="450"/>
        <end position="473"/>
    </location>
</feature>
<evidence type="ECO:0000256" key="7">
    <source>
        <dbReference type="SAM" id="Phobius"/>
    </source>
</evidence>
<sequence>MTMRQKKVPIAVLERIDDLCADFERKWQTSDPPAIESVLTDELASSERDALLAELIVLDVDYRRRRGDAPTAQEYFDRFPDDAKVVNDAFGEGGKRTAGFEPPTVGRLAELFPGLQILELIGAGGMGAVYKARQEGLDRVVALKILPEEFGHDMKFALRFTREARTLARLNHPNIVSVYEFGTVEDTCYFLMEYVEGSTLRDVVEARQLAPEHALAIVPHLCDALQYAHDKGVIHRDIKPENILMAADGSVKIADFGLARIMGAEEQPQTLTGTHQVMGTLRYMAPEQLESTHRVDHRADIYSLGVVFYEMLTGELPIGRFEVPSAKVKIDVRLDEVVLRTLEKEPQRRYQQASQIKSDVQSIASTTNPAYEPTVVPEKQPERTGTTGHASLEQQELAGRLVLTRRQLMERVESALRPLSRWHVVQIVIGGTLVALGASCWAGSTQIPHRLISGLIVHIYGLFLVIAGVTVCVRIEQIDFSEPVDEVRGRLDGVRSLLLLSGPVIGFSWWLMWIPVSVAAGADAVVMYRNALVPSLVIGVVGTIVSVWLYWRALRSDSESAASWRKRLAGGRLNEAYRALDDIEGAGIR</sequence>
<evidence type="ECO:0000313" key="10">
    <source>
        <dbReference type="Proteomes" id="UP000320496"/>
    </source>
</evidence>
<gene>
    <name evidence="9" type="primary">pknB_28</name>
    <name evidence="9" type="ORF">Mal4_52000</name>
</gene>
<evidence type="ECO:0000256" key="5">
    <source>
        <dbReference type="PROSITE-ProRule" id="PRU10141"/>
    </source>
</evidence>
<evidence type="ECO:0000256" key="3">
    <source>
        <dbReference type="ARBA" id="ARBA00022777"/>
    </source>
</evidence>
<name>A0A517ZEC6_9PLAN</name>
<dbReference type="Gene3D" id="3.30.200.20">
    <property type="entry name" value="Phosphorylase Kinase, domain 1"/>
    <property type="match status" value="1"/>
</dbReference>
<feature type="transmembrane region" description="Helical" evidence="7">
    <location>
        <begin position="494"/>
        <end position="512"/>
    </location>
</feature>
<dbReference type="SMART" id="SM00220">
    <property type="entry name" value="S_TKc"/>
    <property type="match status" value="1"/>
</dbReference>
<protein>
    <submittedName>
        <fullName evidence="9">Serine/threonine-protein kinase PknB</fullName>
        <ecNumber evidence="9">2.7.11.1</ecNumber>
    </submittedName>
</protein>
<evidence type="ECO:0000259" key="8">
    <source>
        <dbReference type="PROSITE" id="PS50011"/>
    </source>
</evidence>
<evidence type="ECO:0000313" key="9">
    <source>
        <dbReference type="EMBL" id="QDU40837.1"/>
    </source>
</evidence>
<dbReference type="InterPro" id="IPR011009">
    <property type="entry name" value="Kinase-like_dom_sf"/>
</dbReference>
<dbReference type="PROSITE" id="PS50011">
    <property type="entry name" value="PROTEIN_KINASE_DOM"/>
    <property type="match status" value="1"/>
</dbReference>
<organism evidence="9 10">
    <name type="scientific">Maioricimonas rarisocia</name>
    <dbReference type="NCBI Taxonomy" id="2528026"/>
    <lineage>
        <taxon>Bacteria</taxon>
        <taxon>Pseudomonadati</taxon>
        <taxon>Planctomycetota</taxon>
        <taxon>Planctomycetia</taxon>
        <taxon>Planctomycetales</taxon>
        <taxon>Planctomycetaceae</taxon>
        <taxon>Maioricimonas</taxon>
    </lineage>
</organism>
<keyword evidence="1 9" id="KW-0808">Transferase</keyword>
<dbReference type="SUPFAM" id="SSF56112">
    <property type="entry name" value="Protein kinase-like (PK-like)"/>
    <property type="match status" value="1"/>
</dbReference>
<reference evidence="9 10" key="1">
    <citation type="submission" date="2019-02" db="EMBL/GenBank/DDBJ databases">
        <title>Deep-cultivation of Planctomycetes and their phenomic and genomic characterization uncovers novel biology.</title>
        <authorList>
            <person name="Wiegand S."/>
            <person name="Jogler M."/>
            <person name="Boedeker C."/>
            <person name="Pinto D."/>
            <person name="Vollmers J."/>
            <person name="Rivas-Marin E."/>
            <person name="Kohn T."/>
            <person name="Peeters S.H."/>
            <person name="Heuer A."/>
            <person name="Rast P."/>
            <person name="Oberbeckmann S."/>
            <person name="Bunk B."/>
            <person name="Jeske O."/>
            <person name="Meyerdierks A."/>
            <person name="Storesund J.E."/>
            <person name="Kallscheuer N."/>
            <person name="Luecker S."/>
            <person name="Lage O.M."/>
            <person name="Pohl T."/>
            <person name="Merkel B.J."/>
            <person name="Hornburger P."/>
            <person name="Mueller R.-W."/>
            <person name="Bruemmer F."/>
            <person name="Labrenz M."/>
            <person name="Spormann A.M."/>
            <person name="Op den Camp H."/>
            <person name="Overmann J."/>
            <person name="Amann R."/>
            <person name="Jetten M.S.M."/>
            <person name="Mascher T."/>
            <person name="Medema M.H."/>
            <person name="Devos D.P."/>
            <person name="Kaster A.-K."/>
            <person name="Ovreas L."/>
            <person name="Rohde M."/>
            <person name="Galperin M.Y."/>
            <person name="Jogler C."/>
        </authorList>
    </citation>
    <scope>NUCLEOTIDE SEQUENCE [LARGE SCALE GENOMIC DNA]</scope>
    <source>
        <strain evidence="9 10">Mal4</strain>
    </source>
</reference>
<evidence type="ECO:0000256" key="6">
    <source>
        <dbReference type="SAM" id="MobiDB-lite"/>
    </source>
</evidence>
<dbReference type="KEGG" id="mri:Mal4_52000"/>
<dbReference type="EMBL" id="CP036275">
    <property type="protein sequence ID" value="QDU40837.1"/>
    <property type="molecule type" value="Genomic_DNA"/>
</dbReference>
<feature type="region of interest" description="Disordered" evidence="6">
    <location>
        <begin position="367"/>
        <end position="389"/>
    </location>
</feature>
<accession>A0A517ZEC6</accession>
<dbReference type="Gene3D" id="1.10.510.10">
    <property type="entry name" value="Transferase(Phosphotransferase) domain 1"/>
    <property type="match status" value="1"/>
</dbReference>
<dbReference type="CDD" id="cd14014">
    <property type="entry name" value="STKc_PknB_like"/>
    <property type="match status" value="1"/>
</dbReference>
<keyword evidence="3 9" id="KW-0418">Kinase</keyword>
<dbReference type="GO" id="GO:0004674">
    <property type="term" value="F:protein serine/threonine kinase activity"/>
    <property type="evidence" value="ECO:0007669"/>
    <property type="project" value="UniProtKB-EC"/>
</dbReference>